<reference evidence="7 8" key="1">
    <citation type="journal article" date="2020" name="Genomics">
        <title>Complete, high-quality genomes from long-read metagenomic sequencing of two wolf lichen thalli reveals enigmatic genome architecture.</title>
        <authorList>
            <person name="McKenzie S.K."/>
            <person name="Walston R.F."/>
            <person name="Allen J.L."/>
        </authorList>
    </citation>
    <scope>NUCLEOTIDE SEQUENCE [LARGE SCALE GENOMIC DNA]</scope>
    <source>
        <strain evidence="7">WasteWater1</strain>
    </source>
</reference>
<dbReference type="SUPFAM" id="SSF51905">
    <property type="entry name" value="FAD/NAD(P)-binding domain"/>
    <property type="match status" value="1"/>
</dbReference>
<keyword evidence="5" id="KW-0560">Oxidoreductase</keyword>
<dbReference type="PANTHER" id="PTHR11552">
    <property type="entry name" value="GLUCOSE-METHANOL-CHOLINE GMC OXIDOREDUCTASE"/>
    <property type="match status" value="1"/>
</dbReference>
<dbReference type="GO" id="GO:0050660">
    <property type="term" value="F:flavin adenine dinucleotide binding"/>
    <property type="evidence" value="ECO:0007669"/>
    <property type="project" value="InterPro"/>
</dbReference>
<keyword evidence="4" id="KW-0274">FAD</keyword>
<dbReference type="Gene3D" id="3.50.50.60">
    <property type="entry name" value="FAD/NAD(P)-binding domain"/>
    <property type="match status" value="1"/>
</dbReference>
<protein>
    <recommendedName>
        <fullName evidence="6">Glucose-methanol-choline oxidoreductase C-terminal domain-containing protein</fullName>
    </recommendedName>
</protein>
<accession>A0A8H6CJN7</accession>
<dbReference type="Gene3D" id="3.30.560.10">
    <property type="entry name" value="Glucose Oxidase, domain 3"/>
    <property type="match status" value="1"/>
</dbReference>
<proteinExistence type="inferred from homology"/>
<evidence type="ECO:0000256" key="5">
    <source>
        <dbReference type="ARBA" id="ARBA00023002"/>
    </source>
</evidence>
<dbReference type="RefSeq" id="XP_037153641.1">
    <property type="nucleotide sequence ID" value="XM_037300824.1"/>
</dbReference>
<dbReference type="InterPro" id="IPR007867">
    <property type="entry name" value="GMC_OxRtase_C"/>
</dbReference>
<dbReference type="SUPFAM" id="SSF54373">
    <property type="entry name" value="FAD-linked reductases, C-terminal domain"/>
    <property type="match status" value="1"/>
</dbReference>
<feature type="domain" description="Glucose-methanol-choline oxidoreductase C-terminal" evidence="6">
    <location>
        <begin position="243"/>
        <end position="368"/>
    </location>
</feature>
<evidence type="ECO:0000313" key="8">
    <source>
        <dbReference type="Proteomes" id="UP000593566"/>
    </source>
</evidence>
<evidence type="ECO:0000256" key="2">
    <source>
        <dbReference type="ARBA" id="ARBA00010790"/>
    </source>
</evidence>
<gene>
    <name evidence="7" type="ORF">HO133_009968</name>
</gene>
<dbReference type="InterPro" id="IPR012132">
    <property type="entry name" value="GMC_OxRdtase"/>
</dbReference>
<comment type="caution">
    <text evidence="7">The sequence shown here is derived from an EMBL/GenBank/DDBJ whole genome shotgun (WGS) entry which is preliminary data.</text>
</comment>
<evidence type="ECO:0000313" key="7">
    <source>
        <dbReference type="EMBL" id="KAF6224774.1"/>
    </source>
</evidence>
<dbReference type="Proteomes" id="UP000593566">
    <property type="component" value="Unassembled WGS sequence"/>
</dbReference>
<evidence type="ECO:0000256" key="3">
    <source>
        <dbReference type="ARBA" id="ARBA00022630"/>
    </source>
</evidence>
<name>A0A8H6CJN7_9LECA</name>
<dbReference type="PANTHER" id="PTHR11552:SF201">
    <property type="entry name" value="GLUCOSE-METHANOL-CHOLINE OXIDOREDUCTASE N-TERMINAL DOMAIN-CONTAINING PROTEIN"/>
    <property type="match status" value="1"/>
</dbReference>
<keyword evidence="3" id="KW-0285">Flavoprotein</keyword>
<dbReference type="GeneID" id="59338360"/>
<dbReference type="InterPro" id="IPR036188">
    <property type="entry name" value="FAD/NAD-bd_sf"/>
</dbReference>
<keyword evidence="8" id="KW-1185">Reference proteome</keyword>
<comment type="similarity">
    <text evidence="2">Belongs to the GMC oxidoreductase family.</text>
</comment>
<evidence type="ECO:0000256" key="4">
    <source>
        <dbReference type="ARBA" id="ARBA00022827"/>
    </source>
</evidence>
<comment type="cofactor">
    <cofactor evidence="1">
        <name>FAD</name>
        <dbReference type="ChEBI" id="CHEBI:57692"/>
    </cofactor>
</comment>
<sequence>MTTHIDPFSSAATHFDYLIAGGGTAGLTLAARLTEDPDITVGVFEVGLDRTDDPNVLTPGFTPTILTATIALLTIRVESQLEGSSAISFSSWTHTSQQDIDDWGQLGNPGRFWKELFPYFLKSENYNAPPTSVPEQVDTTFIGSHLHGENSPVQDFFSSFYGEVTFESLRNETFVANALADQILVALNKGPIPQSLLHAPSRSKISGQPKKDALILQKLLDANEEGLQEPGNHFSMLTDLETPFPRGSVHIVSADPTVYPSIDPNYPSHPLDLIVISQAMLHLQQVAGTAPLPTHLKEGGRVFQPGFHELDEQNVKAFVRNSFSSEYHPIGTCAMRPREEGGVVSERMVVHGTRDLSVLDASVFPLQGMRGLRRTLVVLGVAKIGRRRRSGRIIGGWLMFGEGGGGGSDGEVGRRW</sequence>
<dbReference type="PIRSF" id="PIRSF000137">
    <property type="entry name" value="Alcohol_oxidase"/>
    <property type="match status" value="1"/>
</dbReference>
<dbReference type="Pfam" id="PF05199">
    <property type="entry name" value="GMC_oxred_C"/>
    <property type="match status" value="1"/>
</dbReference>
<dbReference type="AlphaFoldDB" id="A0A8H6CJN7"/>
<evidence type="ECO:0000259" key="6">
    <source>
        <dbReference type="Pfam" id="PF05199"/>
    </source>
</evidence>
<evidence type="ECO:0000256" key="1">
    <source>
        <dbReference type="ARBA" id="ARBA00001974"/>
    </source>
</evidence>
<dbReference type="GO" id="GO:0016614">
    <property type="term" value="F:oxidoreductase activity, acting on CH-OH group of donors"/>
    <property type="evidence" value="ECO:0007669"/>
    <property type="project" value="InterPro"/>
</dbReference>
<organism evidence="7 8">
    <name type="scientific">Letharia lupina</name>
    <dbReference type="NCBI Taxonomy" id="560253"/>
    <lineage>
        <taxon>Eukaryota</taxon>
        <taxon>Fungi</taxon>
        <taxon>Dikarya</taxon>
        <taxon>Ascomycota</taxon>
        <taxon>Pezizomycotina</taxon>
        <taxon>Lecanoromycetes</taxon>
        <taxon>OSLEUM clade</taxon>
        <taxon>Lecanoromycetidae</taxon>
        <taxon>Lecanorales</taxon>
        <taxon>Lecanorineae</taxon>
        <taxon>Parmeliaceae</taxon>
        <taxon>Letharia</taxon>
    </lineage>
</organism>
<dbReference type="EMBL" id="JACCJB010000008">
    <property type="protein sequence ID" value="KAF6224774.1"/>
    <property type="molecule type" value="Genomic_DNA"/>
</dbReference>